<evidence type="ECO:0000313" key="3">
    <source>
        <dbReference type="EMBL" id="PFX19134.1"/>
    </source>
</evidence>
<feature type="compositionally biased region" description="Polar residues" evidence="1">
    <location>
        <begin position="247"/>
        <end position="259"/>
    </location>
</feature>
<feature type="compositionally biased region" description="Basic and acidic residues" evidence="1">
    <location>
        <begin position="203"/>
        <end position="212"/>
    </location>
</feature>
<comment type="caution">
    <text evidence="3">The sequence shown here is derived from an EMBL/GenBank/DDBJ whole genome shotgun (WGS) entry which is preliminary data.</text>
</comment>
<protein>
    <submittedName>
        <fullName evidence="3">Uncharacterized protein C19orf44-like</fullName>
    </submittedName>
</protein>
<dbReference type="PANTHER" id="PTHR22409">
    <property type="entry name" value="CHROMOSOME 19 OPEN READING FRAME 44"/>
    <property type="match status" value="1"/>
</dbReference>
<organism evidence="3 4">
    <name type="scientific">Stylophora pistillata</name>
    <name type="common">Smooth cauliflower coral</name>
    <dbReference type="NCBI Taxonomy" id="50429"/>
    <lineage>
        <taxon>Eukaryota</taxon>
        <taxon>Metazoa</taxon>
        <taxon>Cnidaria</taxon>
        <taxon>Anthozoa</taxon>
        <taxon>Hexacorallia</taxon>
        <taxon>Scleractinia</taxon>
        <taxon>Astrocoeniina</taxon>
        <taxon>Pocilloporidae</taxon>
        <taxon>Stylophora</taxon>
    </lineage>
</organism>
<feature type="compositionally biased region" description="Acidic residues" evidence="1">
    <location>
        <begin position="188"/>
        <end position="202"/>
    </location>
</feature>
<dbReference type="InterPro" id="IPR027884">
    <property type="entry name" value="DUF4614"/>
</dbReference>
<sequence length="480" mass="54767">MSSKKGKWKDSAQKARRLSQTSSSNLTRKESLIEEETSAKELEEYLETLKKKSGIRSLWRGNSFDRVVRDEEDKTPDISISSMEEEELDERLPSEKADNDDDYDDDFKVNVQMFSQSPPPTNRDSSDDSTNPIKGLQMAEFAFSDDDQSKNIEANNKLDDKLKSLSVSGRDVRSVVNDLSEPAKVLTEDEVEEEIEEDVVDVVDEKNKKIVDKQGSSLKENHSPPRTVSDVEDQTVRKREKSHKKSQNSYTSDFSSLSEIETHNEHSHSQTQNDSKSSRSSRRSRSFQSSRSSESSRSLQSSRSSHSSRSSRSSRSTKHSRSSDRSRSKRSISEYSKSKEKDSHNRYRCDVGVQTLPPTEHFTVPPALGVGMATSGPRLGMQYVDPTPIATHTVSPEAMEAMTAYNPAIVALNNMLREQIRLVEQFVEINQRMYESYSTRVNSDYQYTTLEDTQQFIRKNRPKVVSYEEALKQVKEQERY</sequence>
<gene>
    <name evidence="3" type="primary">2</name>
    <name evidence="3" type="ORF">AWC38_SpisGene16455</name>
</gene>
<dbReference type="EMBL" id="LSMT01000375">
    <property type="protein sequence ID" value="PFX19134.1"/>
    <property type="molecule type" value="Genomic_DNA"/>
</dbReference>
<evidence type="ECO:0000313" key="4">
    <source>
        <dbReference type="Proteomes" id="UP000225706"/>
    </source>
</evidence>
<keyword evidence="4" id="KW-1185">Reference proteome</keyword>
<dbReference type="Pfam" id="PF15391">
    <property type="entry name" value="DUF4614"/>
    <property type="match status" value="1"/>
</dbReference>
<dbReference type="Proteomes" id="UP000225706">
    <property type="component" value="Unassembled WGS sequence"/>
</dbReference>
<accession>A0A2B4RL43</accession>
<feature type="region of interest" description="Disordered" evidence="1">
    <location>
        <begin position="65"/>
        <end position="155"/>
    </location>
</feature>
<feature type="domain" description="DUF4614" evidence="2">
    <location>
        <begin position="282"/>
        <end position="462"/>
    </location>
</feature>
<feature type="region of interest" description="Disordered" evidence="1">
    <location>
        <begin position="1"/>
        <end position="40"/>
    </location>
</feature>
<evidence type="ECO:0000259" key="2">
    <source>
        <dbReference type="Pfam" id="PF15391"/>
    </source>
</evidence>
<evidence type="ECO:0000256" key="1">
    <source>
        <dbReference type="SAM" id="MobiDB-lite"/>
    </source>
</evidence>
<reference evidence="4" key="1">
    <citation type="journal article" date="2017" name="bioRxiv">
        <title>Comparative analysis of the genomes of Stylophora pistillata and Acropora digitifera provides evidence for extensive differences between species of corals.</title>
        <authorList>
            <person name="Voolstra C.R."/>
            <person name="Li Y."/>
            <person name="Liew Y.J."/>
            <person name="Baumgarten S."/>
            <person name="Zoccola D."/>
            <person name="Flot J.-F."/>
            <person name="Tambutte S."/>
            <person name="Allemand D."/>
            <person name="Aranda M."/>
        </authorList>
    </citation>
    <scope>NUCLEOTIDE SEQUENCE [LARGE SCALE GENOMIC DNA]</scope>
</reference>
<dbReference type="InterPro" id="IPR040120">
    <property type="entry name" value="C19orf44-like"/>
</dbReference>
<dbReference type="PANTHER" id="PTHR22409:SF2">
    <property type="entry name" value="CHROMOSOME 19 OPEN READING FRAME 44"/>
    <property type="match status" value="1"/>
</dbReference>
<proteinExistence type="predicted"/>
<name>A0A2B4RL43_STYPI</name>
<feature type="compositionally biased region" description="Basic and acidic residues" evidence="1">
    <location>
        <begin position="336"/>
        <end position="347"/>
    </location>
</feature>
<dbReference type="AlphaFoldDB" id="A0A2B4RL43"/>
<feature type="region of interest" description="Disordered" evidence="1">
    <location>
        <begin position="180"/>
        <end position="347"/>
    </location>
</feature>
<feature type="compositionally biased region" description="Basic and acidic residues" evidence="1">
    <location>
        <begin position="66"/>
        <end position="76"/>
    </location>
</feature>
<feature type="compositionally biased region" description="Low complexity" evidence="1">
    <location>
        <begin position="286"/>
        <end position="314"/>
    </location>
</feature>
<feature type="compositionally biased region" description="Basic and acidic residues" evidence="1">
    <location>
        <begin position="27"/>
        <end position="40"/>
    </location>
</feature>
<dbReference type="OrthoDB" id="2151530at2759"/>